<name>K0XEK1_9BACT</name>
<dbReference type="Proteomes" id="UP000006044">
    <property type="component" value="Unassembled WGS sequence"/>
</dbReference>
<sequence>MILTNVAHGKMSLNAFLPTDRDLFLKKFRLFVKLELSCATF</sequence>
<accession>K0XEK1</accession>
<keyword evidence="2" id="KW-1185">Reference proteome</keyword>
<reference evidence="1 2" key="1">
    <citation type="submission" date="2012-08" db="EMBL/GenBank/DDBJ databases">
        <title>The Genome Sequence of Barnesiella intestinihominis YIT 11860.</title>
        <authorList>
            <consortium name="The Broad Institute Genome Sequencing Platform"/>
            <person name="Earl A."/>
            <person name="Ward D."/>
            <person name="Feldgarden M."/>
            <person name="Gevers D."/>
            <person name="Morotomi M."/>
            <person name="Walker B."/>
            <person name="Young S.K."/>
            <person name="Zeng Q."/>
            <person name="Gargeya S."/>
            <person name="Fitzgerald M."/>
            <person name="Haas B."/>
            <person name="Abouelleil A."/>
            <person name="Alvarado L."/>
            <person name="Arachchi H.M."/>
            <person name="Berlin A.M."/>
            <person name="Chapman S.B."/>
            <person name="Goldberg J."/>
            <person name="Griggs A."/>
            <person name="Gujja S."/>
            <person name="Hansen M."/>
            <person name="Howarth C."/>
            <person name="Imamovic A."/>
            <person name="Larimer J."/>
            <person name="McCowen C."/>
            <person name="Montmayeur A."/>
            <person name="Murphy C."/>
            <person name="Neiman D."/>
            <person name="Pearson M."/>
            <person name="Priest M."/>
            <person name="Roberts A."/>
            <person name="Saif S."/>
            <person name="Shea T."/>
            <person name="Sisk P."/>
            <person name="Sykes S."/>
            <person name="Wortman J."/>
            <person name="Nusbaum C."/>
            <person name="Birren B."/>
        </authorList>
    </citation>
    <scope>NUCLEOTIDE SEQUENCE [LARGE SCALE GENOMIC DNA]</scope>
    <source>
        <strain evidence="1 2">YIT 11860</strain>
    </source>
</reference>
<dbReference type="EMBL" id="ADLE01000001">
    <property type="protein sequence ID" value="EJZ66289.1"/>
    <property type="molecule type" value="Genomic_DNA"/>
</dbReference>
<dbReference type="HOGENOM" id="CLU_3266284_0_0_10"/>
<gene>
    <name evidence="1" type="ORF">HMPREF9448_00466</name>
</gene>
<evidence type="ECO:0000313" key="2">
    <source>
        <dbReference type="Proteomes" id="UP000006044"/>
    </source>
</evidence>
<protein>
    <submittedName>
        <fullName evidence="1">Uncharacterized protein</fullName>
    </submittedName>
</protein>
<proteinExistence type="predicted"/>
<dbReference type="AlphaFoldDB" id="K0XEK1"/>
<organism evidence="1 2">
    <name type="scientific">Barnesiella intestinihominis YIT 11860</name>
    <dbReference type="NCBI Taxonomy" id="742726"/>
    <lineage>
        <taxon>Bacteria</taxon>
        <taxon>Pseudomonadati</taxon>
        <taxon>Bacteroidota</taxon>
        <taxon>Bacteroidia</taxon>
        <taxon>Bacteroidales</taxon>
        <taxon>Barnesiellaceae</taxon>
        <taxon>Barnesiella</taxon>
    </lineage>
</organism>
<evidence type="ECO:0000313" key="1">
    <source>
        <dbReference type="EMBL" id="EJZ66289.1"/>
    </source>
</evidence>
<comment type="caution">
    <text evidence="1">The sequence shown here is derived from an EMBL/GenBank/DDBJ whole genome shotgun (WGS) entry which is preliminary data.</text>
</comment>